<dbReference type="EMBL" id="BONN01000005">
    <property type="protein sequence ID" value="GIG32945.1"/>
    <property type="molecule type" value="Genomic_DNA"/>
</dbReference>
<dbReference type="AlphaFoldDB" id="A0A7Y9FIB1"/>
<feature type="transmembrane region" description="Helical" evidence="1">
    <location>
        <begin position="68"/>
        <end position="89"/>
    </location>
</feature>
<dbReference type="RefSeq" id="WP_140460161.1">
    <property type="nucleotide sequence ID" value="NZ_BAABFI010000013.1"/>
</dbReference>
<accession>A0A7Y9FIB1</accession>
<keyword evidence="1" id="KW-0472">Membrane</keyword>
<evidence type="ECO:0000313" key="5">
    <source>
        <dbReference type="Proteomes" id="UP000618382"/>
    </source>
</evidence>
<evidence type="ECO:0000313" key="2">
    <source>
        <dbReference type="EMBL" id="GIG32945.1"/>
    </source>
</evidence>
<proteinExistence type="predicted"/>
<protein>
    <submittedName>
        <fullName evidence="3">Uncharacterized protein</fullName>
    </submittedName>
</protein>
<reference evidence="2 5" key="2">
    <citation type="submission" date="2021-01" db="EMBL/GenBank/DDBJ databases">
        <title>Whole genome shotgun sequence of Cellulomonas oligotrophica NBRC 109435.</title>
        <authorList>
            <person name="Komaki H."/>
            <person name="Tamura T."/>
        </authorList>
    </citation>
    <scope>NUCLEOTIDE SEQUENCE [LARGE SCALE GENOMIC DNA]</scope>
    <source>
        <strain evidence="2 5">NBRC 109435</strain>
    </source>
</reference>
<gene>
    <name evidence="3" type="ORF">BKA21_003397</name>
    <name evidence="2" type="ORF">Col01nite_21040</name>
</gene>
<reference evidence="3 4" key="1">
    <citation type="submission" date="2020-07" db="EMBL/GenBank/DDBJ databases">
        <title>Sequencing the genomes of 1000 actinobacteria strains.</title>
        <authorList>
            <person name="Klenk H.-P."/>
        </authorList>
    </citation>
    <scope>NUCLEOTIDE SEQUENCE [LARGE SCALE GENOMIC DNA]</scope>
    <source>
        <strain evidence="3 4">DSM 24482</strain>
    </source>
</reference>
<evidence type="ECO:0000256" key="1">
    <source>
        <dbReference type="SAM" id="Phobius"/>
    </source>
</evidence>
<sequence length="132" mass="14239">MTTTTSRYTSELGRRLRLRGLGDAEISEAISTVEEHVRESGHAPTESFGTPRAYARTFAARGAAPRRAWVYVLGWLVAAAAGALLWLGIDARADQGRVFDLLDADIAVAVSVAVLLLWVGALVHRLTRAPRG</sequence>
<keyword evidence="1" id="KW-1133">Transmembrane helix</keyword>
<evidence type="ECO:0000313" key="4">
    <source>
        <dbReference type="Proteomes" id="UP000577956"/>
    </source>
</evidence>
<keyword evidence="1" id="KW-0812">Transmembrane</keyword>
<organism evidence="3 4">
    <name type="scientific">Cellulomonas oligotrophica</name>
    <dbReference type="NCBI Taxonomy" id="931536"/>
    <lineage>
        <taxon>Bacteria</taxon>
        <taxon>Bacillati</taxon>
        <taxon>Actinomycetota</taxon>
        <taxon>Actinomycetes</taxon>
        <taxon>Micrococcales</taxon>
        <taxon>Cellulomonadaceae</taxon>
        <taxon>Cellulomonas</taxon>
    </lineage>
</organism>
<keyword evidence="5" id="KW-1185">Reference proteome</keyword>
<dbReference type="Proteomes" id="UP000618382">
    <property type="component" value="Unassembled WGS sequence"/>
</dbReference>
<name>A0A7Y9FIB1_9CELL</name>
<comment type="caution">
    <text evidence="3">The sequence shown here is derived from an EMBL/GenBank/DDBJ whole genome shotgun (WGS) entry which is preliminary data.</text>
</comment>
<evidence type="ECO:0000313" key="3">
    <source>
        <dbReference type="EMBL" id="NYD87848.1"/>
    </source>
</evidence>
<dbReference type="EMBL" id="JACCBK010000001">
    <property type="protein sequence ID" value="NYD87848.1"/>
    <property type="molecule type" value="Genomic_DNA"/>
</dbReference>
<dbReference type="Proteomes" id="UP000577956">
    <property type="component" value="Unassembled WGS sequence"/>
</dbReference>
<feature type="transmembrane region" description="Helical" evidence="1">
    <location>
        <begin position="101"/>
        <end position="123"/>
    </location>
</feature>